<reference evidence="1" key="2">
    <citation type="journal article" date="2021" name="PeerJ">
        <title>Extensive microbial diversity within the chicken gut microbiome revealed by metagenomics and culture.</title>
        <authorList>
            <person name="Gilroy R."/>
            <person name="Ravi A."/>
            <person name="Getino M."/>
            <person name="Pursley I."/>
            <person name="Horton D.L."/>
            <person name="Alikhan N.F."/>
            <person name="Baker D."/>
            <person name="Gharbi K."/>
            <person name="Hall N."/>
            <person name="Watson M."/>
            <person name="Adriaenssens E.M."/>
            <person name="Foster-Nyarko E."/>
            <person name="Jarju S."/>
            <person name="Secka A."/>
            <person name="Antonio M."/>
            <person name="Oren A."/>
            <person name="Chaudhuri R.R."/>
            <person name="La Ragione R."/>
            <person name="Hildebrand F."/>
            <person name="Pallen M.J."/>
        </authorList>
    </citation>
    <scope>NUCLEOTIDE SEQUENCE</scope>
    <source>
        <strain evidence="1">ChiGjej2B2-12916</strain>
    </source>
</reference>
<sequence>MKFRYKRGIPVPYARQGYIYFKSLRFSGLPVREQERIRRLCDCVGGNNGQALLEHVTTGEAVKSVCQRHYIASPTTLYRALKRYYVRFPQDL</sequence>
<evidence type="ECO:0000313" key="2">
    <source>
        <dbReference type="Proteomes" id="UP000886879"/>
    </source>
</evidence>
<protein>
    <submittedName>
        <fullName evidence="1">Uncharacterized protein</fullName>
    </submittedName>
</protein>
<proteinExistence type="predicted"/>
<name>A0A9D0YUM6_9FIRM</name>
<gene>
    <name evidence="1" type="ORF">IAD31_08920</name>
</gene>
<dbReference type="Proteomes" id="UP000886879">
    <property type="component" value="Unassembled WGS sequence"/>
</dbReference>
<organism evidence="1 2">
    <name type="scientific">Candidatus Enterenecus faecium</name>
    <dbReference type="NCBI Taxonomy" id="2840780"/>
    <lineage>
        <taxon>Bacteria</taxon>
        <taxon>Bacillati</taxon>
        <taxon>Bacillota</taxon>
        <taxon>Clostridia</taxon>
        <taxon>Eubacteriales</taxon>
        <taxon>Candidatus Enterenecus</taxon>
    </lineage>
</organism>
<comment type="caution">
    <text evidence="1">The sequence shown here is derived from an EMBL/GenBank/DDBJ whole genome shotgun (WGS) entry which is preliminary data.</text>
</comment>
<dbReference type="EMBL" id="DVFO01000096">
    <property type="protein sequence ID" value="HIQ61696.1"/>
    <property type="molecule type" value="Genomic_DNA"/>
</dbReference>
<reference evidence="1" key="1">
    <citation type="submission" date="2020-10" db="EMBL/GenBank/DDBJ databases">
        <authorList>
            <person name="Gilroy R."/>
        </authorList>
    </citation>
    <scope>NUCLEOTIDE SEQUENCE</scope>
    <source>
        <strain evidence="1">ChiGjej2B2-12916</strain>
    </source>
</reference>
<accession>A0A9D0YUM6</accession>
<evidence type="ECO:0000313" key="1">
    <source>
        <dbReference type="EMBL" id="HIQ61696.1"/>
    </source>
</evidence>
<dbReference type="AlphaFoldDB" id="A0A9D0YUM6"/>